<dbReference type="InterPro" id="IPR011356">
    <property type="entry name" value="Leucine_aapep/pepB"/>
</dbReference>
<keyword evidence="8" id="KW-0464">Manganese</keyword>
<evidence type="ECO:0000259" key="9">
    <source>
        <dbReference type="PROSITE" id="PS00631"/>
    </source>
</evidence>
<dbReference type="GO" id="GO:0005737">
    <property type="term" value="C:cytoplasm"/>
    <property type="evidence" value="ECO:0007669"/>
    <property type="project" value="UniProtKB-SubCell"/>
</dbReference>
<dbReference type="InterPro" id="IPR023042">
    <property type="entry name" value="Peptidase_M17_leu_NH2_pept"/>
</dbReference>
<dbReference type="InterPro" id="IPR000819">
    <property type="entry name" value="Peptidase_M17_C"/>
</dbReference>
<comment type="function">
    <text evidence="7 8">Presumably involved in the processing and regular turnover of intracellular proteins. Catalyzes the removal of unsubstituted N-terminal amino acids from various peptides.</text>
</comment>
<evidence type="ECO:0000256" key="4">
    <source>
        <dbReference type="ARBA" id="ARBA00022438"/>
    </source>
</evidence>
<gene>
    <name evidence="8" type="primary">pepA</name>
    <name evidence="10" type="ORF">AVDCRST_MAG21-571</name>
</gene>
<feature type="binding site" evidence="8">
    <location>
        <position position="263"/>
    </location>
    <ligand>
        <name>Mn(2+)</name>
        <dbReference type="ChEBI" id="CHEBI:29035"/>
        <label>2</label>
    </ligand>
</feature>
<dbReference type="PRINTS" id="PR00481">
    <property type="entry name" value="LAMNOPPTDASE"/>
</dbReference>
<dbReference type="HAMAP" id="MF_00181">
    <property type="entry name" value="Cytosol_peptidase_M17"/>
    <property type="match status" value="1"/>
</dbReference>
<protein>
    <recommendedName>
        <fullName evidence="8">Probable cytosol aminopeptidase</fullName>
        <ecNumber evidence="8">3.4.11.1</ecNumber>
    </recommendedName>
    <alternativeName>
        <fullName evidence="8">Leucine aminopeptidase</fullName>
        <shortName evidence="8">LAP</shortName>
        <ecNumber evidence="8">3.4.11.10</ecNumber>
    </alternativeName>
    <alternativeName>
        <fullName evidence="8">Leucyl aminopeptidase</fullName>
    </alternativeName>
</protein>
<evidence type="ECO:0000313" key="10">
    <source>
        <dbReference type="EMBL" id="CAA9369583.1"/>
    </source>
</evidence>
<keyword evidence="8" id="KW-0479">Metal-binding</keyword>
<dbReference type="Gene3D" id="3.40.630.10">
    <property type="entry name" value="Zn peptidases"/>
    <property type="match status" value="1"/>
</dbReference>
<dbReference type="InterPro" id="IPR043472">
    <property type="entry name" value="Macro_dom-like"/>
</dbReference>
<dbReference type="SUPFAM" id="SSF52949">
    <property type="entry name" value="Macro domain-like"/>
    <property type="match status" value="1"/>
</dbReference>
<evidence type="ECO:0000256" key="3">
    <source>
        <dbReference type="ARBA" id="ARBA00009528"/>
    </source>
</evidence>
<comment type="catalytic activity">
    <reaction evidence="2 8">
        <text>Release of an N-terminal amino acid, preferentially leucine, but not glutamic or aspartic acids.</text>
        <dbReference type="EC" id="3.4.11.10"/>
    </reaction>
</comment>
<proteinExistence type="inferred from homology"/>
<evidence type="ECO:0000256" key="8">
    <source>
        <dbReference type="HAMAP-Rule" id="MF_00181"/>
    </source>
</evidence>
<dbReference type="CDD" id="cd00433">
    <property type="entry name" value="Peptidase_M17"/>
    <property type="match status" value="1"/>
</dbReference>
<comment type="cofactor">
    <cofactor evidence="8">
        <name>Mn(2+)</name>
        <dbReference type="ChEBI" id="CHEBI:29035"/>
    </cofactor>
    <text evidence="8">Binds 2 manganese ions per subunit.</text>
</comment>
<dbReference type="EC" id="3.4.11.10" evidence="8"/>
<dbReference type="GO" id="GO:0070006">
    <property type="term" value="F:metalloaminopeptidase activity"/>
    <property type="evidence" value="ECO:0007669"/>
    <property type="project" value="InterPro"/>
</dbReference>
<comment type="catalytic activity">
    <reaction evidence="1 8">
        <text>Release of an N-terminal amino acid, Xaa-|-Yaa-, in which Xaa is preferably Leu, but may be other amino acids including Pro although not Arg or Lys, and Yaa may be Pro. Amino acid amides and methyl esters are also readily hydrolyzed, but rates on arylamides are exceedingly low.</text>
        <dbReference type="EC" id="3.4.11.1"/>
    </reaction>
</comment>
<feature type="binding site" evidence="8">
    <location>
        <position position="340"/>
    </location>
    <ligand>
        <name>Mn(2+)</name>
        <dbReference type="ChEBI" id="CHEBI:29035"/>
        <label>1</label>
    </ligand>
</feature>
<feature type="binding site" evidence="8">
    <location>
        <position position="342"/>
    </location>
    <ligand>
        <name>Mn(2+)</name>
        <dbReference type="ChEBI" id="CHEBI:29035"/>
        <label>2</label>
    </ligand>
</feature>
<accession>A0A6J4MY71</accession>
<dbReference type="Gene3D" id="3.40.220.10">
    <property type="entry name" value="Leucine Aminopeptidase, subunit E, domain 1"/>
    <property type="match status" value="1"/>
</dbReference>
<keyword evidence="8" id="KW-0963">Cytoplasm</keyword>
<dbReference type="NCBIfam" id="NF002073">
    <property type="entry name" value="PRK00913.1-2"/>
    <property type="match status" value="1"/>
</dbReference>
<dbReference type="SUPFAM" id="SSF53187">
    <property type="entry name" value="Zn-dependent exopeptidases"/>
    <property type="match status" value="1"/>
</dbReference>
<feature type="binding site" evidence="8">
    <location>
        <position position="281"/>
    </location>
    <ligand>
        <name>Mn(2+)</name>
        <dbReference type="ChEBI" id="CHEBI:29035"/>
        <label>2</label>
    </ligand>
</feature>
<dbReference type="GO" id="GO:0030145">
    <property type="term" value="F:manganese ion binding"/>
    <property type="evidence" value="ECO:0007669"/>
    <property type="project" value="UniProtKB-UniRule"/>
</dbReference>
<feature type="domain" description="Cytosol aminopeptidase" evidence="9">
    <location>
        <begin position="338"/>
        <end position="345"/>
    </location>
</feature>
<evidence type="ECO:0000256" key="2">
    <source>
        <dbReference type="ARBA" id="ARBA00000967"/>
    </source>
</evidence>
<dbReference type="Pfam" id="PF02789">
    <property type="entry name" value="Peptidase_M17_N"/>
    <property type="match status" value="1"/>
</dbReference>
<feature type="binding site" evidence="8">
    <location>
        <position position="342"/>
    </location>
    <ligand>
        <name>Mn(2+)</name>
        <dbReference type="ChEBI" id="CHEBI:29035"/>
        <label>1</label>
    </ligand>
</feature>
<dbReference type="PANTHER" id="PTHR11963:SF23">
    <property type="entry name" value="CYTOSOL AMINOPEPTIDASE"/>
    <property type="match status" value="1"/>
</dbReference>
<feature type="binding site" evidence="8">
    <location>
        <position position="263"/>
    </location>
    <ligand>
        <name>Mn(2+)</name>
        <dbReference type="ChEBI" id="CHEBI:29035"/>
        <label>1</label>
    </ligand>
</feature>
<comment type="similarity">
    <text evidence="3 8">Belongs to the peptidase M17 family.</text>
</comment>
<keyword evidence="6 8" id="KW-0378">Hydrolase</keyword>
<evidence type="ECO:0000256" key="5">
    <source>
        <dbReference type="ARBA" id="ARBA00022670"/>
    </source>
</evidence>
<feature type="active site" evidence="8">
    <location>
        <position position="344"/>
    </location>
</feature>
<feature type="active site" evidence="8">
    <location>
        <position position="270"/>
    </location>
</feature>
<sequence length="494" mass="50806">MTSINLRSTSPTSVKADAVVIGVTGEGSTLTVAAGGEPVAEAFGKHFTQTLADLEVSADVGSVAKLPANGALASPVLVVAGLGAAAEPDLESVRRAAGAATRALAGKGTVAFALPAAHDGQVRAVGEGALLGAYVFDRYLEKKTEPVSEVVVLTELAKSKGAKKTASDSETVAAAVNFARDLVNIPPNDLYPESFADEVRARSKKSKVSVSVVDEKSLAAEGYGGILGVGQGSERPPRLVKMTYKPSRPVAHLAFVGKGITFDSGGLSIKPSNAMVTMKCDMAGAAAVSAAVFAIAELGLPVRVTAYACLAENMPSGTASRPGDVLTMYGGTTVEVLNTDAEGRLVLADGITTAAGDKPDLIVDVATLTGACIVALGSRVAGVFSNDETLHREVPGVAERGGELMWPMPIPEDVREKVRGSKIADLSQHNPEPWGGASYAAGFLREFVPDGTAWVHLDIAGPAFNDDKEWGYTPKGGTGAAVRTLVQLARERAS</sequence>
<dbReference type="AlphaFoldDB" id="A0A6J4MY71"/>
<dbReference type="EC" id="3.4.11.1" evidence="8"/>
<reference evidence="10" key="1">
    <citation type="submission" date="2020-02" db="EMBL/GenBank/DDBJ databases">
        <authorList>
            <person name="Meier V. D."/>
        </authorList>
    </citation>
    <scope>NUCLEOTIDE SEQUENCE</scope>
    <source>
        <strain evidence="10">AVDCRST_MAG21</strain>
    </source>
</reference>
<dbReference type="InterPro" id="IPR008283">
    <property type="entry name" value="Peptidase_M17_N"/>
</dbReference>
<dbReference type="PROSITE" id="PS00631">
    <property type="entry name" value="CYTOSOL_AP"/>
    <property type="match status" value="1"/>
</dbReference>
<dbReference type="GO" id="GO:0006508">
    <property type="term" value="P:proteolysis"/>
    <property type="evidence" value="ECO:0007669"/>
    <property type="project" value="UniProtKB-KW"/>
</dbReference>
<organism evidence="10">
    <name type="scientific">uncultured Nocardioidaceae bacterium</name>
    <dbReference type="NCBI Taxonomy" id="253824"/>
    <lineage>
        <taxon>Bacteria</taxon>
        <taxon>Bacillati</taxon>
        <taxon>Actinomycetota</taxon>
        <taxon>Actinomycetes</taxon>
        <taxon>Propionibacteriales</taxon>
        <taxon>Nocardioidaceae</taxon>
        <taxon>environmental samples</taxon>
    </lineage>
</organism>
<keyword evidence="5 8" id="KW-0645">Protease</keyword>
<dbReference type="Pfam" id="PF00883">
    <property type="entry name" value="Peptidase_M17"/>
    <property type="match status" value="1"/>
</dbReference>
<keyword evidence="4 8" id="KW-0031">Aminopeptidase</keyword>
<dbReference type="EMBL" id="CADCUL010000072">
    <property type="protein sequence ID" value="CAA9369583.1"/>
    <property type="molecule type" value="Genomic_DNA"/>
</dbReference>
<feature type="binding site" evidence="8">
    <location>
        <position position="258"/>
    </location>
    <ligand>
        <name>Mn(2+)</name>
        <dbReference type="ChEBI" id="CHEBI:29035"/>
        <label>2</label>
    </ligand>
</feature>
<dbReference type="PANTHER" id="PTHR11963">
    <property type="entry name" value="LEUCINE AMINOPEPTIDASE-RELATED"/>
    <property type="match status" value="1"/>
</dbReference>
<evidence type="ECO:0000256" key="7">
    <source>
        <dbReference type="ARBA" id="ARBA00049972"/>
    </source>
</evidence>
<evidence type="ECO:0000256" key="6">
    <source>
        <dbReference type="ARBA" id="ARBA00022801"/>
    </source>
</evidence>
<comment type="subcellular location">
    <subcellularLocation>
        <location evidence="8">Cytoplasm</location>
    </subcellularLocation>
</comment>
<evidence type="ECO:0000256" key="1">
    <source>
        <dbReference type="ARBA" id="ARBA00000135"/>
    </source>
</evidence>
<name>A0A6J4MY71_9ACTN</name>